<dbReference type="PANTHER" id="PTHR30614">
    <property type="entry name" value="MEMBRANE COMPONENT OF AMINO ACID ABC TRANSPORTER"/>
    <property type="match status" value="1"/>
</dbReference>
<dbReference type="Pfam" id="PF00528">
    <property type="entry name" value="BPD_transp_1"/>
    <property type="match status" value="1"/>
</dbReference>
<dbReference type="RefSeq" id="WP_152350523.1">
    <property type="nucleotide sequence ID" value="NZ_WBSN01000010.1"/>
</dbReference>
<keyword evidence="5" id="KW-0029">Amino-acid transport</keyword>
<name>A0A7K3TJB1_9BIFI</name>
<dbReference type="InterPro" id="IPR010065">
    <property type="entry name" value="AA_ABC_transptr_permease_3TM"/>
</dbReference>
<keyword evidence="3" id="KW-1003">Cell membrane</keyword>
<dbReference type="GO" id="GO:0043190">
    <property type="term" value="C:ATP-binding cassette (ABC) transporter complex"/>
    <property type="evidence" value="ECO:0007669"/>
    <property type="project" value="InterPro"/>
</dbReference>
<dbReference type="PANTHER" id="PTHR30614:SF0">
    <property type="entry name" value="L-CYSTINE TRANSPORT SYSTEM PERMEASE PROTEIN TCYL"/>
    <property type="match status" value="1"/>
</dbReference>
<dbReference type="SUPFAM" id="SSF161098">
    <property type="entry name" value="MetI-like"/>
    <property type="match status" value="1"/>
</dbReference>
<dbReference type="CDD" id="cd06261">
    <property type="entry name" value="TM_PBP2"/>
    <property type="match status" value="1"/>
</dbReference>
<dbReference type="InterPro" id="IPR043429">
    <property type="entry name" value="ArtM/GltK/GlnP/TcyL/YhdX-like"/>
</dbReference>
<dbReference type="NCBIfam" id="TIGR01726">
    <property type="entry name" value="HEQRo_perm_3TM"/>
    <property type="match status" value="1"/>
</dbReference>
<evidence type="ECO:0000313" key="10">
    <source>
        <dbReference type="EMBL" id="NEG78744.1"/>
    </source>
</evidence>
<evidence type="ECO:0000256" key="6">
    <source>
        <dbReference type="ARBA" id="ARBA00022989"/>
    </source>
</evidence>
<dbReference type="GO" id="GO:0022857">
    <property type="term" value="F:transmembrane transporter activity"/>
    <property type="evidence" value="ECO:0007669"/>
    <property type="project" value="InterPro"/>
</dbReference>
<dbReference type="GO" id="GO:0006865">
    <property type="term" value="P:amino acid transport"/>
    <property type="evidence" value="ECO:0007669"/>
    <property type="project" value="UniProtKB-KW"/>
</dbReference>
<gene>
    <name evidence="10" type="ORF">GFD22_07145</name>
</gene>
<dbReference type="PROSITE" id="PS50928">
    <property type="entry name" value="ABC_TM1"/>
    <property type="match status" value="1"/>
</dbReference>
<protein>
    <submittedName>
        <fullName evidence="10">ABC transporter permease subunit</fullName>
    </submittedName>
</protein>
<evidence type="ECO:0000256" key="7">
    <source>
        <dbReference type="ARBA" id="ARBA00023136"/>
    </source>
</evidence>
<accession>A0A7K3TJB1</accession>
<proteinExistence type="inferred from homology"/>
<dbReference type="Proteomes" id="UP000469763">
    <property type="component" value="Unassembled WGS sequence"/>
</dbReference>
<feature type="transmembrane region" description="Helical" evidence="8">
    <location>
        <begin position="151"/>
        <end position="184"/>
    </location>
</feature>
<feature type="transmembrane region" description="Helical" evidence="8">
    <location>
        <begin position="204"/>
        <end position="225"/>
    </location>
</feature>
<comment type="similarity">
    <text evidence="8">Belongs to the binding-protein-dependent transport system permease family.</text>
</comment>
<keyword evidence="4 8" id="KW-0812">Transmembrane</keyword>
<dbReference type="Gene3D" id="1.10.3720.10">
    <property type="entry name" value="MetI-like"/>
    <property type="match status" value="1"/>
</dbReference>
<dbReference type="AlphaFoldDB" id="A0A7K3TJB1"/>
<keyword evidence="6 8" id="KW-1133">Transmembrane helix</keyword>
<comment type="subcellular location">
    <subcellularLocation>
        <location evidence="1 8">Cell membrane</location>
        <topology evidence="1 8">Multi-pass membrane protein</topology>
    </subcellularLocation>
</comment>
<evidence type="ECO:0000256" key="8">
    <source>
        <dbReference type="RuleBase" id="RU363032"/>
    </source>
</evidence>
<organism evidence="10 11">
    <name type="scientific">Bifidobacterium avesanii</name>
    <dbReference type="NCBI Taxonomy" id="1798157"/>
    <lineage>
        <taxon>Bacteria</taxon>
        <taxon>Bacillati</taxon>
        <taxon>Actinomycetota</taxon>
        <taxon>Actinomycetes</taxon>
        <taxon>Bifidobacteriales</taxon>
        <taxon>Bifidobacteriaceae</taxon>
        <taxon>Bifidobacterium</taxon>
    </lineage>
</organism>
<evidence type="ECO:0000256" key="2">
    <source>
        <dbReference type="ARBA" id="ARBA00022448"/>
    </source>
</evidence>
<keyword evidence="2 8" id="KW-0813">Transport</keyword>
<dbReference type="InterPro" id="IPR000515">
    <property type="entry name" value="MetI-like"/>
</dbReference>
<evidence type="ECO:0000256" key="4">
    <source>
        <dbReference type="ARBA" id="ARBA00022692"/>
    </source>
</evidence>
<reference evidence="10 11" key="1">
    <citation type="submission" date="2019-10" db="EMBL/GenBank/DDBJ databases">
        <title>Bifidobacterium from non-human primates.</title>
        <authorList>
            <person name="Modesto M."/>
        </authorList>
    </citation>
    <scope>NUCLEOTIDE SEQUENCE [LARGE SCALE GENOMIC DNA]</scope>
    <source>
        <strain evidence="10 11">TREC</strain>
    </source>
</reference>
<feature type="transmembrane region" description="Helical" evidence="8">
    <location>
        <begin position="52"/>
        <end position="80"/>
    </location>
</feature>
<evidence type="ECO:0000256" key="1">
    <source>
        <dbReference type="ARBA" id="ARBA00004651"/>
    </source>
</evidence>
<dbReference type="OrthoDB" id="92598at2"/>
<evidence type="ECO:0000256" key="3">
    <source>
        <dbReference type="ARBA" id="ARBA00022475"/>
    </source>
</evidence>
<keyword evidence="7 8" id="KW-0472">Membrane</keyword>
<evidence type="ECO:0000256" key="5">
    <source>
        <dbReference type="ARBA" id="ARBA00022970"/>
    </source>
</evidence>
<evidence type="ECO:0000259" key="9">
    <source>
        <dbReference type="PROSITE" id="PS50928"/>
    </source>
</evidence>
<feature type="transmembrane region" description="Helical" evidence="8">
    <location>
        <begin position="100"/>
        <end position="119"/>
    </location>
</feature>
<evidence type="ECO:0000313" key="11">
    <source>
        <dbReference type="Proteomes" id="UP000469763"/>
    </source>
</evidence>
<feature type="transmembrane region" description="Helical" evidence="8">
    <location>
        <begin position="27"/>
        <end position="45"/>
    </location>
</feature>
<feature type="domain" description="ABC transmembrane type-1" evidence="9">
    <location>
        <begin position="21"/>
        <end position="222"/>
    </location>
</feature>
<sequence length="278" mass="30609">MPDIFNPSYIIEDIPSILRGLPVTLEIVLFAAIVGWAFGLLLALVKMHRIPVLYQICGVFVSFTRGTPELVQLFLAFYGIPVVLQYTNYYWGTGISINGIPKMLFVLVAFTNIMAAYSAESFRATLEGVDKGQMEAALSTGMSKFNAYRKIVLPQALVVAVPSLGAQFVSMLKGTSLAFVVSVVDMTSAGQLAASRTYRYLEMYIALAALYWILSGLFSVLFRLLEKRLKRNERVIVDTEPAVWVPRVKVPSLAALAGDRVERKPGYGLADLQPAQAI</sequence>
<keyword evidence="11" id="KW-1185">Reference proteome</keyword>
<comment type="caution">
    <text evidence="10">The sequence shown here is derived from an EMBL/GenBank/DDBJ whole genome shotgun (WGS) entry which is preliminary data.</text>
</comment>
<dbReference type="EMBL" id="WHZY01000010">
    <property type="protein sequence ID" value="NEG78744.1"/>
    <property type="molecule type" value="Genomic_DNA"/>
</dbReference>
<dbReference type="InterPro" id="IPR035906">
    <property type="entry name" value="MetI-like_sf"/>
</dbReference>